<name>A0A084WCX4_ANOSI</name>
<dbReference type="Gene3D" id="3.40.50.300">
    <property type="entry name" value="P-loop containing nucleotide triphosphate hydrolases"/>
    <property type="match status" value="1"/>
</dbReference>
<dbReference type="OMA" id="HERNACI"/>
<reference evidence="4" key="2">
    <citation type="submission" date="2020-05" db="UniProtKB">
        <authorList>
            <consortium name="EnsemblMetazoa"/>
        </authorList>
    </citation>
    <scope>IDENTIFICATION</scope>
</reference>
<sequence length="1232" mass="143914">MSNRSAKINADNNSKPRNNNRNANNNNKASKDGVDFQYHLYYFIIGLCHDKYEYSALYEGDMNTYGALDDVILKIKQKDNVSGPDALYLLQAKQFKDELKQMSLADLLHPKDGFTKYIESYITYKSSEKCTKDGLPTQMIYWTSKGIHSTTKQLMDVFQHSEDHLKIENIADTSQIEKYWIKDWKKLFIYEIASKLKECAESSGKVTDIQKCKCEFLAQVLLRQAVEQVQVPTVDGAVETKLKLRKEFLYRDTSLSENGKILRDCYDLAYQTVGRKPDCTKLEGKTFNDIFGINFDSEVDNRRYTFEYKGLTEQELDWFFEHFIYYVNVPKGDKMVTWLNKLYNGNFNEWIFEKYLIPKGDVHLDFVDKSLIDSIIQTVKVTTELYVPPFTSIEFSECMELHEIIAAFINQQQSAPENQLTIVAKTHIDWTVARVLSVVRKMPTTWIVVQEKDEKRMNDALQTVIHGEMQTIIAVDLKNPPKRPKEVRLISIVSPDSEYAKGNFFEDQISFNDVQTVRFEQFEDKTFIIDDKEIKYTECWSREAINDKIENLVELYNLSKLEVKSDVYDYNEKHCIERELFDKNGVVVQSALTSEQSQAISIISDTAGQGKTIELLRIAKIARSAPADTISMYFRAKTIANEKLAGNVNEYQCLPKLLHIEPRSPLTEEIVLRCLERSNVLLLVDGFDEIVEDSQTLVVKFMKSALQQKSWSLMIATRTESKSKLESAFKIFAPIVKCYTLGKFAYDRYFEQLWIKDRAQPPTEVLRSNLKYFIENFDTVLKRAGCKIFLEVPQFCRIMASIYQERIGKENFKLHNNYEIGAIYDAFVQSQFANTFEGYFDEKKLKDLMAVRVLKADFYTKHMELAYYNQYNRCRKIDLFKDLVYYDLIMNQDDQYEFIHITVMEYFLVRYFMVEDIDEGNKITFLKFLERYFCVNRVNIADKFIDFFLGNEMCYNQTETRRHVILKYLKSNPRNLPAFVRTSLNNATFNTLKLLLTVTPEPMLLDLCFRFGSIKQTNDGQKGKRMGDNYEETTDNEINLKRLGENQTLLLLQALEESCSDRPKIVENVLFPTDPNEEDFIEVSLRKPFPEVFDKVVKYCTKKCTGKFKNHIEARLERYAVVIVQHCYAENKERMIDKITQLCKDKLEAGTISSYLKSFDLFKILVENIEVVTTGKKFIEKDRLDLLEKILSMLSEFLDPESLAMRKQQGREQIIALTNEPIKKRLKEWLDE</sequence>
<feature type="domain" description="NACHT" evidence="2">
    <location>
        <begin position="606"/>
        <end position="748"/>
    </location>
</feature>
<feature type="region of interest" description="Disordered" evidence="1">
    <location>
        <begin position="1"/>
        <end position="29"/>
    </location>
</feature>
<dbReference type="EMBL" id="KE525337">
    <property type="protein sequence ID" value="KFB48068.1"/>
    <property type="molecule type" value="Genomic_DNA"/>
</dbReference>
<dbReference type="VEuPathDB" id="VectorBase:ASIS000012"/>
<gene>
    <name evidence="3" type="ORF">ZHAS_00016038</name>
</gene>
<evidence type="ECO:0000313" key="5">
    <source>
        <dbReference type="Proteomes" id="UP000030765"/>
    </source>
</evidence>
<organism evidence="3">
    <name type="scientific">Anopheles sinensis</name>
    <name type="common">Mosquito</name>
    <dbReference type="NCBI Taxonomy" id="74873"/>
    <lineage>
        <taxon>Eukaryota</taxon>
        <taxon>Metazoa</taxon>
        <taxon>Ecdysozoa</taxon>
        <taxon>Arthropoda</taxon>
        <taxon>Hexapoda</taxon>
        <taxon>Insecta</taxon>
        <taxon>Pterygota</taxon>
        <taxon>Neoptera</taxon>
        <taxon>Endopterygota</taxon>
        <taxon>Diptera</taxon>
        <taxon>Nematocera</taxon>
        <taxon>Culicoidea</taxon>
        <taxon>Culicidae</taxon>
        <taxon>Anophelinae</taxon>
        <taxon>Anopheles</taxon>
    </lineage>
</organism>
<keyword evidence="5" id="KW-1185">Reference proteome</keyword>
<dbReference type="AlphaFoldDB" id="A0A084WCX4"/>
<dbReference type="OrthoDB" id="6353678at2759"/>
<reference evidence="3 5" key="1">
    <citation type="journal article" date="2014" name="BMC Genomics">
        <title>Genome sequence of Anopheles sinensis provides insight into genetics basis of mosquito competence for malaria parasites.</title>
        <authorList>
            <person name="Zhou D."/>
            <person name="Zhang D."/>
            <person name="Ding G."/>
            <person name="Shi L."/>
            <person name="Hou Q."/>
            <person name="Ye Y."/>
            <person name="Xu Y."/>
            <person name="Zhou H."/>
            <person name="Xiong C."/>
            <person name="Li S."/>
            <person name="Yu J."/>
            <person name="Hong S."/>
            <person name="Yu X."/>
            <person name="Zou P."/>
            <person name="Chen C."/>
            <person name="Chang X."/>
            <person name="Wang W."/>
            <person name="Lv Y."/>
            <person name="Sun Y."/>
            <person name="Ma L."/>
            <person name="Shen B."/>
            <person name="Zhu C."/>
        </authorList>
    </citation>
    <scope>NUCLEOTIDE SEQUENCE [LARGE SCALE GENOMIC DNA]</scope>
</reference>
<dbReference type="InterPro" id="IPR007111">
    <property type="entry name" value="NACHT_NTPase"/>
</dbReference>
<dbReference type="Pfam" id="PF05729">
    <property type="entry name" value="NACHT"/>
    <property type="match status" value="1"/>
</dbReference>
<dbReference type="EnsemblMetazoa" id="ASIC016038-RA">
    <property type="protein sequence ID" value="ASIC016038-PA"/>
    <property type="gene ID" value="ASIC016038"/>
</dbReference>
<feature type="compositionally biased region" description="Low complexity" evidence="1">
    <location>
        <begin position="9"/>
        <end position="28"/>
    </location>
</feature>
<dbReference type="EMBL" id="ATLV01022896">
    <property type="status" value="NOT_ANNOTATED_CDS"/>
    <property type="molecule type" value="Genomic_DNA"/>
</dbReference>
<protein>
    <submittedName>
        <fullName evidence="4">NACHT domain-containing protein</fullName>
    </submittedName>
</protein>
<accession>A0A084WCX4</accession>
<dbReference type="VEuPathDB" id="VectorBase:ASIC016038"/>
<evidence type="ECO:0000259" key="2">
    <source>
        <dbReference type="Pfam" id="PF05729"/>
    </source>
</evidence>
<evidence type="ECO:0000256" key="1">
    <source>
        <dbReference type="SAM" id="MobiDB-lite"/>
    </source>
</evidence>
<dbReference type="InterPro" id="IPR027417">
    <property type="entry name" value="P-loop_NTPase"/>
</dbReference>
<dbReference type="Proteomes" id="UP000030765">
    <property type="component" value="Unassembled WGS sequence"/>
</dbReference>
<evidence type="ECO:0000313" key="3">
    <source>
        <dbReference type="EMBL" id="KFB48068.1"/>
    </source>
</evidence>
<evidence type="ECO:0000313" key="4">
    <source>
        <dbReference type="EnsemblMetazoa" id="ASIC016038-PA"/>
    </source>
</evidence>
<proteinExistence type="predicted"/>